<proteinExistence type="predicted"/>
<keyword evidence="2" id="KW-1185">Reference proteome</keyword>
<dbReference type="AlphaFoldDB" id="A0ABD3C9T7"/>
<evidence type="ECO:0000313" key="1">
    <source>
        <dbReference type="EMBL" id="KAL3626558.1"/>
    </source>
</evidence>
<dbReference type="Proteomes" id="UP001632038">
    <property type="component" value="Unassembled WGS sequence"/>
</dbReference>
<dbReference type="EMBL" id="JAVIJP010000047">
    <property type="protein sequence ID" value="KAL3626558.1"/>
    <property type="molecule type" value="Genomic_DNA"/>
</dbReference>
<protein>
    <submittedName>
        <fullName evidence="1">Uncharacterized protein</fullName>
    </submittedName>
</protein>
<reference evidence="2" key="1">
    <citation type="journal article" date="2024" name="IScience">
        <title>Strigolactones Initiate the Formation of Haustorium-like Structures in Castilleja.</title>
        <authorList>
            <person name="Buerger M."/>
            <person name="Peterson D."/>
            <person name="Chory J."/>
        </authorList>
    </citation>
    <scope>NUCLEOTIDE SEQUENCE [LARGE SCALE GENOMIC DNA]</scope>
</reference>
<name>A0ABD3C9T7_9LAMI</name>
<comment type="caution">
    <text evidence="1">The sequence shown here is derived from an EMBL/GenBank/DDBJ whole genome shotgun (WGS) entry which is preliminary data.</text>
</comment>
<evidence type="ECO:0000313" key="2">
    <source>
        <dbReference type="Proteomes" id="UP001632038"/>
    </source>
</evidence>
<sequence>MHLARCRWVVKIFLCPFTSQNTQTSSTISTLFRPTKTLGALFDLKMLIAREQIPNLRFPLPALILSAGIFSDSTGAGRASTGLFPYTKPSVNLVGSGLEPSIFPFLGNVSCWRLCRASISDPGKCFFESLLSRVFPGSEMEALQSLQHETFPKKGKIDGSSPEPTKFTEGFVYGKSPVEARPAPVESLKIPAERMSAGSGNRRFGICSRAMSIFRSKRAPRVLVGRNKVEIVDEVCVFWEVKGHKSIFTTHLHLARCIWKFATILLSECAIGMSTSTIKSGALVTLQELNPSVFTKLQARRFT</sequence>
<accession>A0ABD3C9T7</accession>
<organism evidence="1 2">
    <name type="scientific">Castilleja foliolosa</name>
    <dbReference type="NCBI Taxonomy" id="1961234"/>
    <lineage>
        <taxon>Eukaryota</taxon>
        <taxon>Viridiplantae</taxon>
        <taxon>Streptophyta</taxon>
        <taxon>Embryophyta</taxon>
        <taxon>Tracheophyta</taxon>
        <taxon>Spermatophyta</taxon>
        <taxon>Magnoliopsida</taxon>
        <taxon>eudicotyledons</taxon>
        <taxon>Gunneridae</taxon>
        <taxon>Pentapetalae</taxon>
        <taxon>asterids</taxon>
        <taxon>lamiids</taxon>
        <taxon>Lamiales</taxon>
        <taxon>Orobanchaceae</taxon>
        <taxon>Pedicularideae</taxon>
        <taxon>Castillejinae</taxon>
        <taxon>Castilleja</taxon>
    </lineage>
</organism>
<gene>
    <name evidence="1" type="ORF">CASFOL_030107</name>
</gene>